<evidence type="ECO:0000313" key="1">
    <source>
        <dbReference type="EMBL" id="KOX77468.1"/>
    </source>
</evidence>
<reference evidence="1 2" key="1">
    <citation type="submission" date="2015-07" db="EMBL/GenBank/DDBJ databases">
        <title>The genome of Melipona quadrifasciata.</title>
        <authorList>
            <person name="Pan H."/>
            <person name="Kapheim K."/>
        </authorList>
    </citation>
    <scope>NUCLEOTIDE SEQUENCE [LARGE SCALE GENOMIC DNA]</scope>
    <source>
        <strain evidence="1">0111107301</strain>
        <tissue evidence="1">Whole body</tissue>
    </source>
</reference>
<dbReference type="Proteomes" id="UP000053105">
    <property type="component" value="Unassembled WGS sequence"/>
</dbReference>
<accession>A0A0N0BIC0</accession>
<evidence type="ECO:0000313" key="2">
    <source>
        <dbReference type="Proteomes" id="UP000053105"/>
    </source>
</evidence>
<proteinExistence type="predicted"/>
<sequence length="49" mass="5754">MEERKRGVGREGRLDRSFLSCLATIIIVIESVDHWGLYRVARNFYMPVL</sequence>
<dbReference type="AlphaFoldDB" id="A0A0N0BIC0"/>
<name>A0A0N0BIC0_9HYME</name>
<protein>
    <submittedName>
        <fullName evidence="1">Uncharacterized protein</fullName>
    </submittedName>
</protein>
<gene>
    <name evidence="1" type="ORF">WN51_09792</name>
</gene>
<dbReference type="EMBL" id="KQ435732">
    <property type="protein sequence ID" value="KOX77468.1"/>
    <property type="molecule type" value="Genomic_DNA"/>
</dbReference>
<organism evidence="1 2">
    <name type="scientific">Melipona quadrifasciata</name>
    <dbReference type="NCBI Taxonomy" id="166423"/>
    <lineage>
        <taxon>Eukaryota</taxon>
        <taxon>Metazoa</taxon>
        <taxon>Ecdysozoa</taxon>
        <taxon>Arthropoda</taxon>
        <taxon>Hexapoda</taxon>
        <taxon>Insecta</taxon>
        <taxon>Pterygota</taxon>
        <taxon>Neoptera</taxon>
        <taxon>Endopterygota</taxon>
        <taxon>Hymenoptera</taxon>
        <taxon>Apocrita</taxon>
        <taxon>Aculeata</taxon>
        <taxon>Apoidea</taxon>
        <taxon>Anthophila</taxon>
        <taxon>Apidae</taxon>
        <taxon>Melipona</taxon>
    </lineage>
</organism>
<keyword evidence="2" id="KW-1185">Reference proteome</keyword>